<dbReference type="PANTHER" id="PTHR12972">
    <property type="entry name" value="DOWNSTREAM NEIGHBOR OF SON"/>
    <property type="match status" value="1"/>
</dbReference>
<dbReference type="STRING" id="34508.A0A4U5P8A5"/>
<feature type="region of interest" description="Disordered" evidence="5">
    <location>
        <begin position="67"/>
        <end position="91"/>
    </location>
</feature>
<protein>
    <submittedName>
        <fullName evidence="6">Uncharacterized protein</fullName>
    </submittedName>
</protein>
<keyword evidence="7" id="KW-1185">Reference proteome</keyword>
<dbReference type="PANTHER" id="PTHR12972:SF0">
    <property type="entry name" value="PROTEIN DOWNSTREAM NEIGHBOR OF SON"/>
    <property type="match status" value="1"/>
</dbReference>
<feature type="region of interest" description="Disordered" evidence="5">
    <location>
        <begin position="1"/>
        <end position="55"/>
    </location>
</feature>
<comment type="subcellular location">
    <subcellularLocation>
        <location evidence="1">Nucleus</location>
    </subcellularLocation>
</comment>
<evidence type="ECO:0000256" key="2">
    <source>
        <dbReference type="ARBA" id="ARBA00022473"/>
    </source>
</evidence>
<sequence>MSEEGWKKPKPRVLKRKRTIQKGDGYSLIGHSEDSQSLPPITPGDKENADFGGNPFLVYQESIGSLSKKPKRSYDESPQEKNQDPSFTKKSIVVDLRPADKLRLVSMKPLPWMISMTTPGFSISKAKIGDFNEQLVSQCPDEPSETEDIIRAASMYHQYPDLPGQALFPRLEDHVKVAGNFRNSEDTRPLCNSPEQFFAALQKLWCDSFNDLYRSWRRNRGQTDFYVFCPQFTVLFTKAKPTAEQNEGEPELENSCWMVDEESPRHVVIINPTVHGFLDALRKEGVEFVSVAEKEKMPKPKSRRSLNSAEPTNFASLNSSNEESRTPLKTLITSHYQPVLSESADTFNLSDDAEEYGLTSVEYGMKSWFREVESEDGSESDGADWLRGIGIDSPGRTFKLKRSATVGDTSLSGSNMATGTTLADETLRSAIAIWNPSSIINFCDFFLYAAHGRASTGPQAGLPPTLVSSVPFLNSSLKSLSLSSHCVKASGGGLKYVLELDEGPILPHTVAKITEFVRKSKSLKDSDNTVEMTFNSRNFYTGFNQAADKNAQDFEDLERCEMKCPDFVFRCVSSFRFQQNPFITPVSNI</sequence>
<keyword evidence="3" id="KW-0539">Nucleus</keyword>
<proteinExistence type="inferred from homology"/>
<feature type="compositionally biased region" description="Basic and acidic residues" evidence="5">
    <location>
        <begin position="72"/>
        <end position="83"/>
    </location>
</feature>
<name>A0A4U5P8A5_STECR</name>
<evidence type="ECO:0000256" key="1">
    <source>
        <dbReference type="ARBA" id="ARBA00004123"/>
    </source>
</evidence>
<reference evidence="6 7" key="1">
    <citation type="journal article" date="2015" name="Genome Biol.">
        <title>Comparative genomics of Steinernema reveals deeply conserved gene regulatory networks.</title>
        <authorList>
            <person name="Dillman A.R."/>
            <person name="Macchietto M."/>
            <person name="Porter C.F."/>
            <person name="Rogers A."/>
            <person name="Williams B."/>
            <person name="Antoshechkin I."/>
            <person name="Lee M.M."/>
            <person name="Goodwin Z."/>
            <person name="Lu X."/>
            <person name="Lewis E.E."/>
            <person name="Goodrich-Blair H."/>
            <person name="Stock S.P."/>
            <person name="Adams B.J."/>
            <person name="Sternberg P.W."/>
            <person name="Mortazavi A."/>
        </authorList>
    </citation>
    <scope>NUCLEOTIDE SEQUENCE [LARGE SCALE GENOMIC DNA]</scope>
    <source>
        <strain evidence="6 7">ALL</strain>
    </source>
</reference>
<comment type="caution">
    <text evidence="6">The sequence shown here is derived from an EMBL/GenBank/DDBJ whole genome shotgun (WGS) entry which is preliminary data.</text>
</comment>
<dbReference type="GO" id="GO:0033260">
    <property type="term" value="P:nuclear DNA replication"/>
    <property type="evidence" value="ECO:0007669"/>
    <property type="project" value="TreeGrafter"/>
</dbReference>
<gene>
    <name evidence="6" type="ORF">L596_007096</name>
</gene>
<evidence type="ECO:0000256" key="3">
    <source>
        <dbReference type="ARBA" id="ARBA00023242"/>
    </source>
</evidence>
<feature type="compositionally biased region" description="Basic residues" evidence="5">
    <location>
        <begin position="8"/>
        <end position="20"/>
    </location>
</feature>
<dbReference type="EMBL" id="AZBU02000002">
    <property type="protein sequence ID" value="TKR92446.1"/>
    <property type="molecule type" value="Genomic_DNA"/>
</dbReference>
<accession>A0A4U5P8A5</accession>
<feature type="region of interest" description="Disordered" evidence="5">
    <location>
        <begin position="297"/>
        <end position="325"/>
    </location>
</feature>
<organism evidence="6 7">
    <name type="scientific">Steinernema carpocapsae</name>
    <name type="common">Entomopathogenic nematode</name>
    <dbReference type="NCBI Taxonomy" id="34508"/>
    <lineage>
        <taxon>Eukaryota</taxon>
        <taxon>Metazoa</taxon>
        <taxon>Ecdysozoa</taxon>
        <taxon>Nematoda</taxon>
        <taxon>Chromadorea</taxon>
        <taxon>Rhabditida</taxon>
        <taxon>Tylenchina</taxon>
        <taxon>Panagrolaimomorpha</taxon>
        <taxon>Strongyloidoidea</taxon>
        <taxon>Steinernematidae</taxon>
        <taxon>Steinernema</taxon>
    </lineage>
</organism>
<feature type="compositionally biased region" description="Polar residues" evidence="5">
    <location>
        <begin position="305"/>
        <end position="321"/>
    </location>
</feature>
<dbReference type="OrthoDB" id="534063at2759"/>
<dbReference type="Proteomes" id="UP000298663">
    <property type="component" value="Unassembled WGS sequence"/>
</dbReference>
<keyword evidence="2" id="KW-0217">Developmental protein</keyword>
<reference evidence="6 7" key="2">
    <citation type="journal article" date="2019" name="G3 (Bethesda)">
        <title>Hybrid Assembly of the Genome of the Entomopathogenic Nematode Steinernema carpocapsae Identifies the X-Chromosome.</title>
        <authorList>
            <person name="Serra L."/>
            <person name="Macchietto M."/>
            <person name="Macias-Munoz A."/>
            <person name="McGill C.J."/>
            <person name="Rodriguez I.M."/>
            <person name="Rodriguez B."/>
            <person name="Murad R."/>
            <person name="Mortazavi A."/>
        </authorList>
    </citation>
    <scope>NUCLEOTIDE SEQUENCE [LARGE SCALE GENOMIC DNA]</scope>
    <source>
        <strain evidence="6 7">ALL</strain>
    </source>
</reference>
<evidence type="ECO:0000313" key="7">
    <source>
        <dbReference type="Proteomes" id="UP000298663"/>
    </source>
</evidence>
<evidence type="ECO:0000313" key="6">
    <source>
        <dbReference type="EMBL" id="TKR92446.1"/>
    </source>
</evidence>
<dbReference type="InterPro" id="IPR024861">
    <property type="entry name" value="Donson"/>
</dbReference>
<dbReference type="GO" id="GO:0005634">
    <property type="term" value="C:nucleus"/>
    <property type="evidence" value="ECO:0007669"/>
    <property type="project" value="UniProtKB-SubCell"/>
</dbReference>
<comment type="similarity">
    <text evidence="4">Belongs to the DONSON family.</text>
</comment>
<evidence type="ECO:0000256" key="4">
    <source>
        <dbReference type="ARBA" id="ARBA00025806"/>
    </source>
</evidence>
<dbReference type="AlphaFoldDB" id="A0A4U5P8A5"/>
<evidence type="ECO:0000256" key="5">
    <source>
        <dbReference type="SAM" id="MobiDB-lite"/>
    </source>
</evidence>